<name>A0ACB7VUQ5_DIOAL</name>
<accession>A0ACB7VUQ5</accession>
<gene>
    <name evidence="1" type="ORF">IHE45_07G130100</name>
</gene>
<sequence length="111" mass="12305">MATIPSVSSSSFITHQHSLCRELRRNPNFLHLKKPSKFNVRAAKLPAGVEKPRVEPKLIEPFLGFTNTAEIWNSRACMMGIIGIFVVELISHKGILQMIGVEVGKGLNLPL</sequence>
<dbReference type="EMBL" id="CM037017">
    <property type="protein sequence ID" value="KAH7678134.1"/>
    <property type="molecule type" value="Genomic_DNA"/>
</dbReference>
<protein>
    <submittedName>
        <fullName evidence="1">Chlorophyll A-B binding protein</fullName>
    </submittedName>
</protein>
<organism evidence="1 2">
    <name type="scientific">Dioscorea alata</name>
    <name type="common">Purple yam</name>
    <dbReference type="NCBI Taxonomy" id="55571"/>
    <lineage>
        <taxon>Eukaryota</taxon>
        <taxon>Viridiplantae</taxon>
        <taxon>Streptophyta</taxon>
        <taxon>Embryophyta</taxon>
        <taxon>Tracheophyta</taxon>
        <taxon>Spermatophyta</taxon>
        <taxon>Magnoliopsida</taxon>
        <taxon>Liliopsida</taxon>
        <taxon>Dioscoreales</taxon>
        <taxon>Dioscoreaceae</taxon>
        <taxon>Dioscorea</taxon>
    </lineage>
</organism>
<evidence type="ECO:0000313" key="2">
    <source>
        <dbReference type="Proteomes" id="UP000827976"/>
    </source>
</evidence>
<dbReference type="Proteomes" id="UP000827976">
    <property type="component" value="Chromosome 7"/>
</dbReference>
<proteinExistence type="predicted"/>
<evidence type="ECO:0000313" key="1">
    <source>
        <dbReference type="EMBL" id="KAH7678134.1"/>
    </source>
</evidence>
<comment type="caution">
    <text evidence="1">The sequence shown here is derived from an EMBL/GenBank/DDBJ whole genome shotgun (WGS) entry which is preliminary data.</text>
</comment>
<reference evidence="2" key="1">
    <citation type="journal article" date="2022" name="Nat. Commun.">
        <title>Chromosome evolution and the genetic basis of agronomically important traits in greater yam.</title>
        <authorList>
            <person name="Bredeson J.V."/>
            <person name="Lyons J.B."/>
            <person name="Oniyinde I.O."/>
            <person name="Okereke N.R."/>
            <person name="Kolade O."/>
            <person name="Nnabue I."/>
            <person name="Nwadili C.O."/>
            <person name="Hribova E."/>
            <person name="Parker M."/>
            <person name="Nwogha J."/>
            <person name="Shu S."/>
            <person name="Carlson J."/>
            <person name="Kariba R."/>
            <person name="Muthemba S."/>
            <person name="Knop K."/>
            <person name="Barton G.J."/>
            <person name="Sherwood A.V."/>
            <person name="Lopez-Montes A."/>
            <person name="Asiedu R."/>
            <person name="Jamnadass R."/>
            <person name="Muchugi A."/>
            <person name="Goodstein D."/>
            <person name="Egesi C.N."/>
            <person name="Featherston J."/>
            <person name="Asfaw A."/>
            <person name="Simpson G.G."/>
            <person name="Dolezel J."/>
            <person name="Hendre P.S."/>
            <person name="Van Deynze A."/>
            <person name="Kumar P.L."/>
            <person name="Obidiegwu J.E."/>
            <person name="Bhattacharjee R."/>
            <person name="Rokhsar D.S."/>
        </authorList>
    </citation>
    <scope>NUCLEOTIDE SEQUENCE [LARGE SCALE GENOMIC DNA]</scope>
    <source>
        <strain evidence="2">cv. TDa95/00328</strain>
    </source>
</reference>
<keyword evidence="2" id="KW-1185">Reference proteome</keyword>